<reference evidence="2" key="1">
    <citation type="submission" date="2021-01" db="EMBL/GenBank/DDBJ databases">
        <authorList>
            <person name="Corre E."/>
            <person name="Pelletier E."/>
            <person name="Niang G."/>
            <person name="Scheremetjew M."/>
            <person name="Finn R."/>
            <person name="Kale V."/>
            <person name="Holt S."/>
            <person name="Cochrane G."/>
            <person name="Meng A."/>
            <person name="Brown T."/>
            <person name="Cohen L."/>
        </authorList>
    </citation>
    <scope>NUCLEOTIDE SEQUENCE</scope>
    <source>
        <strain evidence="2">CCMP3107</strain>
    </source>
</reference>
<dbReference type="InterPro" id="IPR059181">
    <property type="entry name" value="RWDD2A-B_C"/>
</dbReference>
<dbReference type="CDD" id="cd24163">
    <property type="entry name" value="RWDD2_C"/>
    <property type="match status" value="1"/>
</dbReference>
<dbReference type="Pfam" id="PF06544">
    <property type="entry name" value="Prp3_C"/>
    <property type="match status" value="1"/>
</dbReference>
<evidence type="ECO:0000259" key="1">
    <source>
        <dbReference type="Pfam" id="PF06544"/>
    </source>
</evidence>
<dbReference type="PANTHER" id="PTHR15955">
    <property type="entry name" value="RWD DOMAIN CONTAINING PROTEIN 2"/>
    <property type="match status" value="1"/>
</dbReference>
<dbReference type="Gene3D" id="3.10.110.10">
    <property type="entry name" value="Ubiquitin Conjugating Enzyme"/>
    <property type="match status" value="1"/>
</dbReference>
<dbReference type="EMBL" id="HBIU01036720">
    <property type="protein sequence ID" value="CAE0638107.1"/>
    <property type="molecule type" value="Transcribed_RNA"/>
</dbReference>
<dbReference type="InterPro" id="IPR010541">
    <property type="entry name" value="Prp3_C"/>
</dbReference>
<feature type="domain" description="Small nuclear ribonucleoprotein Prp3 C-terminal" evidence="1">
    <location>
        <begin position="140"/>
        <end position="201"/>
    </location>
</feature>
<gene>
    <name evidence="2" type="ORF">HAKA00212_LOCUS16884</name>
</gene>
<dbReference type="PANTHER" id="PTHR15955:SF8">
    <property type="entry name" value="RWD DOMAIN-CONTAINING PROTEIN 2B-RELATED"/>
    <property type="match status" value="1"/>
</dbReference>
<dbReference type="AlphaFoldDB" id="A0A7S3Y146"/>
<sequence>MPVQFFFFSRETFGALVMLMPDISFQIQMLDDLSLLVKLPRRYPEVALKCSIKTAMPIQELRAKVDHDIQQIFSENRGEEHLLQVLQYFQDDVRARFSELQNSREVRRMQHHNIAQQNSAELHGSFQPKTSTKRRLGRRLIWSHHIIGKEKRRDMKAIAKELELGGYCKIGWPGIIILEGEEEGCEEFIRQIRRWQWQHLVVRGEETVDLPFTVPSQPELAEGGPVGLDSFRALPTKEFVELPETEVSTLATICRDAGLEELFRTALK</sequence>
<dbReference type="InterPro" id="IPR017359">
    <property type="entry name" value="Phi-like"/>
</dbReference>
<dbReference type="InterPro" id="IPR016135">
    <property type="entry name" value="UBQ-conjugating_enzyme/RWD"/>
</dbReference>
<accession>A0A7S3Y146</accession>
<protein>
    <recommendedName>
        <fullName evidence="1">Small nuclear ribonucleoprotein Prp3 C-terminal domain-containing protein</fullName>
    </recommendedName>
</protein>
<organism evidence="2">
    <name type="scientific">Heterosigma akashiwo</name>
    <name type="common">Chromophytic alga</name>
    <name type="synonym">Heterosigma carterae</name>
    <dbReference type="NCBI Taxonomy" id="2829"/>
    <lineage>
        <taxon>Eukaryota</taxon>
        <taxon>Sar</taxon>
        <taxon>Stramenopiles</taxon>
        <taxon>Ochrophyta</taxon>
        <taxon>Raphidophyceae</taxon>
        <taxon>Chattonellales</taxon>
        <taxon>Chattonellaceae</taxon>
        <taxon>Heterosigma</taxon>
    </lineage>
</organism>
<evidence type="ECO:0000313" key="2">
    <source>
        <dbReference type="EMBL" id="CAE0638107.1"/>
    </source>
</evidence>
<proteinExistence type="predicted"/>
<dbReference type="SUPFAM" id="SSF54495">
    <property type="entry name" value="UBC-like"/>
    <property type="match status" value="1"/>
</dbReference>
<name>A0A7S3Y146_HETAK</name>